<keyword evidence="7 8" id="KW-0472">Membrane</keyword>
<evidence type="ECO:0000256" key="7">
    <source>
        <dbReference type="ARBA" id="ARBA00023136"/>
    </source>
</evidence>
<evidence type="ECO:0000256" key="6">
    <source>
        <dbReference type="ARBA" id="ARBA00022989"/>
    </source>
</evidence>
<feature type="transmembrane region" description="Helical" evidence="8">
    <location>
        <begin position="160"/>
        <end position="180"/>
    </location>
</feature>
<dbReference type="PROSITE" id="PS50893">
    <property type="entry name" value="ABC_TRANSPORTER_2"/>
    <property type="match status" value="1"/>
</dbReference>
<evidence type="ECO:0000259" key="9">
    <source>
        <dbReference type="PROSITE" id="PS50893"/>
    </source>
</evidence>
<dbReference type="InterPro" id="IPR003439">
    <property type="entry name" value="ABC_transporter-like_ATP-bd"/>
</dbReference>
<accession>A0A1M4TQC7</accession>
<dbReference type="STRING" id="112248.SAMN05444392_101581"/>
<dbReference type="InterPro" id="IPR039421">
    <property type="entry name" value="Type_1_exporter"/>
</dbReference>
<evidence type="ECO:0000313" key="12">
    <source>
        <dbReference type="Proteomes" id="UP000184476"/>
    </source>
</evidence>
<dbReference type="GO" id="GO:0016887">
    <property type="term" value="F:ATP hydrolysis activity"/>
    <property type="evidence" value="ECO:0007669"/>
    <property type="project" value="InterPro"/>
</dbReference>
<comment type="subcellular location">
    <subcellularLocation>
        <location evidence="1">Cell membrane</location>
        <topology evidence="1">Multi-pass membrane protein</topology>
    </subcellularLocation>
</comment>
<feature type="transmembrane region" description="Helical" evidence="8">
    <location>
        <begin position="16"/>
        <end position="36"/>
    </location>
</feature>
<dbReference type="SUPFAM" id="SSF90123">
    <property type="entry name" value="ABC transporter transmembrane region"/>
    <property type="match status" value="1"/>
</dbReference>
<dbReference type="GO" id="GO:0005886">
    <property type="term" value="C:plasma membrane"/>
    <property type="evidence" value="ECO:0007669"/>
    <property type="project" value="UniProtKB-SubCell"/>
</dbReference>
<evidence type="ECO:0000256" key="3">
    <source>
        <dbReference type="ARBA" id="ARBA00022692"/>
    </source>
</evidence>
<dbReference type="PROSITE" id="PS50929">
    <property type="entry name" value="ABC_TM1F"/>
    <property type="match status" value="1"/>
</dbReference>
<dbReference type="SMART" id="SM00382">
    <property type="entry name" value="AAA"/>
    <property type="match status" value="1"/>
</dbReference>
<dbReference type="EMBL" id="FQVL01000001">
    <property type="protein sequence ID" value="SHE46596.1"/>
    <property type="molecule type" value="Genomic_DNA"/>
</dbReference>
<feature type="transmembrane region" description="Helical" evidence="8">
    <location>
        <begin position="56"/>
        <end position="75"/>
    </location>
</feature>
<dbReference type="CDD" id="cd03254">
    <property type="entry name" value="ABCC_Glucan_exporter_like"/>
    <property type="match status" value="1"/>
</dbReference>
<feature type="transmembrane region" description="Helical" evidence="8">
    <location>
        <begin position="250"/>
        <end position="268"/>
    </location>
</feature>
<dbReference type="Pfam" id="PF00664">
    <property type="entry name" value="ABC_membrane"/>
    <property type="match status" value="1"/>
</dbReference>
<dbReference type="GO" id="GO:0015421">
    <property type="term" value="F:ABC-type oligopeptide transporter activity"/>
    <property type="evidence" value="ECO:0007669"/>
    <property type="project" value="TreeGrafter"/>
</dbReference>
<dbReference type="Gene3D" id="1.20.1560.10">
    <property type="entry name" value="ABC transporter type 1, transmembrane domain"/>
    <property type="match status" value="1"/>
</dbReference>
<evidence type="ECO:0000256" key="2">
    <source>
        <dbReference type="ARBA" id="ARBA00022448"/>
    </source>
</evidence>
<evidence type="ECO:0000256" key="8">
    <source>
        <dbReference type="SAM" id="Phobius"/>
    </source>
</evidence>
<keyword evidence="5 11" id="KW-0067">ATP-binding</keyword>
<dbReference type="RefSeq" id="WP_073151577.1">
    <property type="nucleotide sequence ID" value="NZ_FQVL01000001.1"/>
</dbReference>
<dbReference type="FunFam" id="3.40.50.300:FF:000287">
    <property type="entry name" value="Multidrug ABC transporter ATP-binding protein"/>
    <property type="match status" value="1"/>
</dbReference>
<evidence type="ECO:0000256" key="1">
    <source>
        <dbReference type="ARBA" id="ARBA00004651"/>
    </source>
</evidence>
<keyword evidence="3 8" id="KW-0812">Transmembrane</keyword>
<organism evidence="11 12">
    <name type="scientific">Seinonella peptonophila</name>
    <dbReference type="NCBI Taxonomy" id="112248"/>
    <lineage>
        <taxon>Bacteria</taxon>
        <taxon>Bacillati</taxon>
        <taxon>Bacillota</taxon>
        <taxon>Bacilli</taxon>
        <taxon>Bacillales</taxon>
        <taxon>Thermoactinomycetaceae</taxon>
        <taxon>Seinonella</taxon>
    </lineage>
</organism>
<dbReference type="Pfam" id="PF00005">
    <property type="entry name" value="ABC_tran"/>
    <property type="match status" value="1"/>
</dbReference>
<dbReference type="SUPFAM" id="SSF52540">
    <property type="entry name" value="P-loop containing nucleoside triphosphate hydrolases"/>
    <property type="match status" value="1"/>
</dbReference>
<feature type="transmembrane region" description="Helical" evidence="8">
    <location>
        <begin position="130"/>
        <end position="154"/>
    </location>
</feature>
<keyword evidence="12" id="KW-1185">Reference proteome</keyword>
<evidence type="ECO:0000313" key="11">
    <source>
        <dbReference type="EMBL" id="SHE46596.1"/>
    </source>
</evidence>
<dbReference type="GO" id="GO:0005524">
    <property type="term" value="F:ATP binding"/>
    <property type="evidence" value="ECO:0007669"/>
    <property type="project" value="UniProtKB-KW"/>
</dbReference>
<proteinExistence type="predicted"/>
<keyword evidence="4" id="KW-0547">Nucleotide-binding</keyword>
<name>A0A1M4TQC7_9BACL</name>
<evidence type="ECO:0000256" key="5">
    <source>
        <dbReference type="ARBA" id="ARBA00022840"/>
    </source>
</evidence>
<keyword evidence="2" id="KW-0813">Transport</keyword>
<dbReference type="InterPro" id="IPR017871">
    <property type="entry name" value="ABC_transporter-like_CS"/>
</dbReference>
<gene>
    <name evidence="11" type="ORF">SAMN05444392_101581</name>
</gene>
<dbReference type="InterPro" id="IPR036640">
    <property type="entry name" value="ABC1_TM_sf"/>
</dbReference>
<dbReference type="Gene3D" id="3.40.50.300">
    <property type="entry name" value="P-loop containing nucleotide triphosphate hydrolases"/>
    <property type="match status" value="1"/>
</dbReference>
<dbReference type="PROSITE" id="PS00211">
    <property type="entry name" value="ABC_TRANSPORTER_1"/>
    <property type="match status" value="1"/>
</dbReference>
<dbReference type="InterPro" id="IPR011527">
    <property type="entry name" value="ABC1_TM_dom"/>
</dbReference>
<dbReference type="PANTHER" id="PTHR43394">
    <property type="entry name" value="ATP-DEPENDENT PERMEASE MDL1, MITOCHONDRIAL"/>
    <property type="match status" value="1"/>
</dbReference>
<evidence type="ECO:0000259" key="10">
    <source>
        <dbReference type="PROSITE" id="PS50929"/>
    </source>
</evidence>
<dbReference type="InterPro" id="IPR027417">
    <property type="entry name" value="P-loop_NTPase"/>
</dbReference>
<keyword evidence="6 8" id="KW-1133">Transmembrane helix</keyword>
<dbReference type="PANTHER" id="PTHR43394:SF1">
    <property type="entry name" value="ATP-BINDING CASSETTE SUB-FAMILY B MEMBER 10, MITOCHONDRIAL"/>
    <property type="match status" value="1"/>
</dbReference>
<dbReference type="OrthoDB" id="1240423at2"/>
<dbReference type="Proteomes" id="UP000184476">
    <property type="component" value="Unassembled WGS sequence"/>
</dbReference>
<feature type="domain" description="ABC transmembrane type-1" evidence="10">
    <location>
        <begin position="18"/>
        <end position="303"/>
    </location>
</feature>
<feature type="domain" description="ABC transporter" evidence="9">
    <location>
        <begin position="337"/>
        <end position="571"/>
    </location>
</feature>
<dbReference type="InterPro" id="IPR003593">
    <property type="entry name" value="AAA+_ATPase"/>
</dbReference>
<reference evidence="11 12" key="1">
    <citation type="submission" date="2016-11" db="EMBL/GenBank/DDBJ databases">
        <authorList>
            <person name="Jaros S."/>
            <person name="Januszkiewicz K."/>
            <person name="Wedrychowicz H."/>
        </authorList>
    </citation>
    <scope>NUCLEOTIDE SEQUENCE [LARGE SCALE GENOMIC DNA]</scope>
    <source>
        <strain evidence="11 12">DSM 44666</strain>
    </source>
</reference>
<protein>
    <submittedName>
        <fullName evidence="11">ATP-binding cassette, subfamily B</fullName>
    </submittedName>
</protein>
<dbReference type="CDD" id="cd18544">
    <property type="entry name" value="ABC_6TM_TmrA_like"/>
    <property type="match status" value="1"/>
</dbReference>
<dbReference type="AlphaFoldDB" id="A0A1M4TQC7"/>
<evidence type="ECO:0000256" key="4">
    <source>
        <dbReference type="ARBA" id="ARBA00022741"/>
    </source>
</evidence>
<sequence length="578" mass="65902">MIFRRLVRYVQPHWRVFLFAFILLFIATMIEIGLPLGISYYIDHFLLPKHWIIREVLLFCAIYFGCQVLSALLLYKQEIRFQKIAQSIIRRMRIEVFSKVQQLSLAYFDRTPTGSMITRITNDTESIRDLYVSVLASLLQNSIFIIGVLVGLFILDPGWALTSLVLFPLFYMLIATYRKVSRPIFQKMRSKLSQLNTHLNETLQGMSVIQVFSQEARLYEQFRGLNQDHFQLRIKGIQADALLLRPATDFLWILVLIVILQFFGWQAIHAEIKIGVLYGFINLINRVFEPLQQIVTQLPRYQESIVSAERVFQLLDQQDLAPQQLGNDKISIDKGLVEFRNVSFAYSNGELVLDEVSFCIEPGQTVGLVGHTGSGKSTIVQLLLRFYEPTSGEILLEGKPLARFSEQELRTKIGLVLQDSVLFHGSVRSNIGLDHPSITDQQIINAAQLVQADPFIRRLPNGYDQIITDGGTTLSSGEKQLLAFARTMALMPKILVLDEATAHIDTETEELIQQAMIKMRKDRTTFIIAHRLSTIRDADQILVLDRGRIVERGTHKTLVNQGGIYAQMDQMQNGIVVG</sequence>